<feature type="compositionally biased region" description="Polar residues" evidence="1">
    <location>
        <begin position="185"/>
        <end position="198"/>
    </location>
</feature>
<evidence type="ECO:0000313" key="2">
    <source>
        <dbReference type="EMBL" id="KAH0542543.1"/>
    </source>
</evidence>
<comment type="caution">
    <text evidence="2">The sequence shown here is derived from an EMBL/GenBank/DDBJ whole genome shotgun (WGS) entry which is preliminary data.</text>
</comment>
<evidence type="ECO:0000313" key="3">
    <source>
        <dbReference type="Proteomes" id="UP000698800"/>
    </source>
</evidence>
<evidence type="ECO:0000256" key="1">
    <source>
        <dbReference type="SAM" id="MobiDB-lite"/>
    </source>
</evidence>
<name>A0A9P8I546_9PEZI</name>
<feature type="region of interest" description="Disordered" evidence="1">
    <location>
        <begin position="258"/>
        <end position="410"/>
    </location>
</feature>
<feature type="compositionally biased region" description="Basic and acidic residues" evidence="1">
    <location>
        <begin position="59"/>
        <end position="71"/>
    </location>
</feature>
<gene>
    <name evidence="2" type="ORF">FGG08_003048</name>
</gene>
<feature type="compositionally biased region" description="Polar residues" evidence="1">
    <location>
        <begin position="291"/>
        <end position="302"/>
    </location>
</feature>
<dbReference type="EMBL" id="JAGHQL010000051">
    <property type="protein sequence ID" value="KAH0542543.1"/>
    <property type="molecule type" value="Genomic_DNA"/>
</dbReference>
<feature type="compositionally biased region" description="Polar residues" evidence="1">
    <location>
        <begin position="365"/>
        <end position="377"/>
    </location>
</feature>
<accession>A0A9P8I546</accession>
<keyword evidence="3" id="KW-1185">Reference proteome</keyword>
<feature type="compositionally biased region" description="Low complexity" evidence="1">
    <location>
        <begin position="152"/>
        <end position="167"/>
    </location>
</feature>
<reference evidence="2" key="1">
    <citation type="submission" date="2021-03" db="EMBL/GenBank/DDBJ databases">
        <title>Comparative genomics and phylogenomic investigation of the class Geoglossomycetes provide insights into ecological specialization and systematics.</title>
        <authorList>
            <person name="Melie T."/>
            <person name="Pirro S."/>
            <person name="Miller A.N."/>
            <person name="Quandt A."/>
        </authorList>
    </citation>
    <scope>NUCLEOTIDE SEQUENCE</scope>
    <source>
        <strain evidence="2">GBOQ0MN5Z8</strain>
    </source>
</reference>
<feature type="compositionally biased region" description="Polar residues" evidence="1">
    <location>
        <begin position="72"/>
        <end position="86"/>
    </location>
</feature>
<dbReference type="Proteomes" id="UP000698800">
    <property type="component" value="Unassembled WGS sequence"/>
</dbReference>
<dbReference type="AlphaFoldDB" id="A0A9P8I546"/>
<organism evidence="2 3">
    <name type="scientific">Glutinoglossum americanum</name>
    <dbReference type="NCBI Taxonomy" id="1670608"/>
    <lineage>
        <taxon>Eukaryota</taxon>
        <taxon>Fungi</taxon>
        <taxon>Dikarya</taxon>
        <taxon>Ascomycota</taxon>
        <taxon>Pezizomycotina</taxon>
        <taxon>Geoglossomycetes</taxon>
        <taxon>Geoglossales</taxon>
        <taxon>Geoglossaceae</taxon>
        <taxon>Glutinoglossum</taxon>
    </lineage>
</organism>
<feature type="region of interest" description="Disordered" evidence="1">
    <location>
        <begin position="1"/>
        <end position="97"/>
    </location>
</feature>
<dbReference type="OrthoDB" id="5425130at2759"/>
<proteinExistence type="predicted"/>
<protein>
    <submittedName>
        <fullName evidence="2">Uncharacterized protein</fullName>
    </submittedName>
</protein>
<sequence length="470" mass="51202">MANPIGRYRPPYPTREELLGLSTRKTSDPPPAVQVNPVPKPAGRDLPQPQSDSPPAPPQKDDVLPLPRKDNLSPTRWNGLESSTKEPNPVGAHKDSPVVWSKPLSLVEEIRQRRSEKKLKPVGPPNLSLGEINSITTPVPGNISPKLVTDRPLPSLPVQPTLQQLPPRNANLPGRQVKPLVDLPKTSQTDAMGSSKSKPVQPEISAPMPRRPLQSNTMPRAIQTDSEETRPMAATSGRENLLPRVEGNTMLAAELSQKRLDFPKPRAPPLSAGDVTTKALPEPNIAATETRAASSFRTQRPQPTEPKFLSSPMPPPGPAESYSTAISDLGSFAGRLSQDPPHEDTSLPGAKDPEEYENDKIITLPSPSNYTDNSASVSPVKDSNDSITPPSSYPDEDDRPLTPLNAPPTGKSIIWNLNTVQYRCYVEHRNMKLSKNERHPMPWNLVDMLAKEGKTGAEVKGKMEEAPGVI</sequence>
<feature type="region of interest" description="Disordered" evidence="1">
    <location>
        <begin position="115"/>
        <end position="245"/>
    </location>
</feature>